<organism evidence="3 4">
    <name type="scientific">Candidatus Desulfatibia vada</name>
    <dbReference type="NCBI Taxonomy" id="2841696"/>
    <lineage>
        <taxon>Bacteria</taxon>
        <taxon>Pseudomonadati</taxon>
        <taxon>Thermodesulfobacteriota</taxon>
        <taxon>Desulfobacteria</taxon>
        <taxon>Desulfobacterales</taxon>
        <taxon>Desulfobacterales incertae sedis</taxon>
        <taxon>Candidatus Desulfatibia</taxon>
    </lineage>
</organism>
<sequence length="182" mass="21594">METLVPIERIASKIYLIRGMKVMLDRDLAELYDVETKILKRAVRRNIDRFPNDFMFELFKKEMEDWRCQFGTSNGDKMGLRYKPMAFTEQGVAMLSSVLRSKRAIHVNIQIVRAFTQLRQMLSTHEDLKRKIESMEKKYDQQFQVVFEAIKQLLSEEDKPKKKIGYTVKEKQKTFGTKARMN</sequence>
<dbReference type="AlphaFoldDB" id="A0A8J6NT17"/>
<dbReference type="EMBL" id="JACNIG010000152">
    <property type="protein sequence ID" value="MBC8431518.1"/>
    <property type="molecule type" value="Genomic_DNA"/>
</dbReference>
<feature type="coiled-coil region" evidence="1">
    <location>
        <begin position="118"/>
        <end position="145"/>
    </location>
</feature>
<name>A0A8J6NT17_9BACT</name>
<dbReference type="Proteomes" id="UP000605201">
    <property type="component" value="Unassembled WGS sequence"/>
</dbReference>
<evidence type="ECO:0000313" key="4">
    <source>
        <dbReference type="Proteomes" id="UP000605201"/>
    </source>
</evidence>
<feature type="domain" description="KilA-N DNA-binding" evidence="2">
    <location>
        <begin position="12"/>
        <end position="98"/>
    </location>
</feature>
<gene>
    <name evidence="3" type="ORF">H8D96_06320</name>
</gene>
<protein>
    <submittedName>
        <fullName evidence="3">ORF6N domain-containing protein</fullName>
    </submittedName>
</protein>
<evidence type="ECO:0000313" key="3">
    <source>
        <dbReference type="EMBL" id="MBC8431518.1"/>
    </source>
</evidence>
<evidence type="ECO:0000256" key="1">
    <source>
        <dbReference type="SAM" id="Coils"/>
    </source>
</evidence>
<accession>A0A8J6NT17</accession>
<dbReference type="InterPro" id="IPR018873">
    <property type="entry name" value="KilA-N_DNA-bd_domain"/>
</dbReference>
<comment type="caution">
    <text evidence="3">The sequence shown here is derived from an EMBL/GenBank/DDBJ whole genome shotgun (WGS) entry which is preliminary data.</text>
</comment>
<dbReference type="Pfam" id="PF10543">
    <property type="entry name" value="ORF6N"/>
    <property type="match status" value="1"/>
</dbReference>
<keyword evidence="1" id="KW-0175">Coiled coil</keyword>
<proteinExistence type="predicted"/>
<evidence type="ECO:0000259" key="2">
    <source>
        <dbReference type="Pfam" id="PF10543"/>
    </source>
</evidence>
<reference evidence="3 4" key="1">
    <citation type="submission" date="2020-08" db="EMBL/GenBank/DDBJ databases">
        <title>Bridging the membrane lipid divide: bacteria of the FCB group superphylum have the potential to synthesize archaeal ether lipids.</title>
        <authorList>
            <person name="Villanueva L."/>
            <person name="Von Meijenfeldt F.A.B."/>
            <person name="Westbye A.B."/>
            <person name="Yadav S."/>
            <person name="Hopmans E.C."/>
            <person name="Dutilh B.E."/>
            <person name="Sinninghe Damste J.S."/>
        </authorList>
    </citation>
    <scope>NUCLEOTIDE SEQUENCE [LARGE SCALE GENOMIC DNA]</scope>
    <source>
        <strain evidence="3">NIOZ-UU17</strain>
    </source>
</reference>